<evidence type="ECO:0000313" key="1">
    <source>
        <dbReference type="EMBL" id="MCI05381.1"/>
    </source>
</evidence>
<evidence type="ECO:0000313" key="2">
    <source>
        <dbReference type="Proteomes" id="UP000265520"/>
    </source>
</evidence>
<dbReference type="Proteomes" id="UP000265520">
    <property type="component" value="Unassembled WGS sequence"/>
</dbReference>
<keyword evidence="2" id="KW-1185">Reference proteome</keyword>
<protein>
    <submittedName>
        <fullName evidence="1">Uncharacterized protein</fullName>
    </submittedName>
</protein>
<name>A0A392P018_9FABA</name>
<organism evidence="1 2">
    <name type="scientific">Trifolium medium</name>
    <dbReference type="NCBI Taxonomy" id="97028"/>
    <lineage>
        <taxon>Eukaryota</taxon>
        <taxon>Viridiplantae</taxon>
        <taxon>Streptophyta</taxon>
        <taxon>Embryophyta</taxon>
        <taxon>Tracheophyta</taxon>
        <taxon>Spermatophyta</taxon>
        <taxon>Magnoliopsida</taxon>
        <taxon>eudicotyledons</taxon>
        <taxon>Gunneridae</taxon>
        <taxon>Pentapetalae</taxon>
        <taxon>rosids</taxon>
        <taxon>fabids</taxon>
        <taxon>Fabales</taxon>
        <taxon>Fabaceae</taxon>
        <taxon>Papilionoideae</taxon>
        <taxon>50 kb inversion clade</taxon>
        <taxon>NPAAA clade</taxon>
        <taxon>Hologalegina</taxon>
        <taxon>IRL clade</taxon>
        <taxon>Trifolieae</taxon>
        <taxon>Trifolium</taxon>
    </lineage>
</organism>
<dbReference type="AlphaFoldDB" id="A0A392P018"/>
<proteinExistence type="predicted"/>
<reference evidence="1 2" key="1">
    <citation type="journal article" date="2018" name="Front. Plant Sci.">
        <title>Red Clover (Trifolium pratense) and Zigzag Clover (T. medium) - A Picture of Genomic Similarities and Differences.</title>
        <authorList>
            <person name="Dluhosova J."/>
            <person name="Istvanek J."/>
            <person name="Nedelnik J."/>
            <person name="Repkova J."/>
        </authorList>
    </citation>
    <scope>NUCLEOTIDE SEQUENCE [LARGE SCALE GENOMIC DNA]</scope>
    <source>
        <strain evidence="2">cv. 10/8</strain>
        <tissue evidence="1">Leaf</tissue>
    </source>
</reference>
<sequence>GFAAWSVALADNKLVIGLIRYPDVYKQ</sequence>
<comment type="caution">
    <text evidence="1">The sequence shown here is derived from an EMBL/GenBank/DDBJ whole genome shotgun (WGS) entry which is preliminary data.</text>
</comment>
<feature type="non-terminal residue" evidence="1">
    <location>
        <position position="1"/>
    </location>
</feature>
<dbReference type="EMBL" id="LXQA010058500">
    <property type="protein sequence ID" value="MCI05381.1"/>
    <property type="molecule type" value="Genomic_DNA"/>
</dbReference>
<accession>A0A392P018</accession>